<reference evidence="3" key="1">
    <citation type="submission" date="2018-10" db="EMBL/GenBank/DDBJ databases">
        <title>Effector identification in a new, highly contiguous assembly of the strawberry crown rot pathogen Phytophthora cactorum.</title>
        <authorList>
            <person name="Armitage A.D."/>
            <person name="Nellist C.F."/>
            <person name="Bates H."/>
            <person name="Vickerstaff R.J."/>
            <person name="Harrison R.J."/>
        </authorList>
    </citation>
    <scope>NUCLEOTIDE SEQUENCE</scope>
    <source>
        <strain evidence="2">4032</strain>
        <strain evidence="3">4040</strain>
    </source>
</reference>
<evidence type="ECO:0000313" key="4">
    <source>
        <dbReference type="Proteomes" id="UP000736787"/>
    </source>
</evidence>
<dbReference type="PROSITE" id="PS50011">
    <property type="entry name" value="PROTEIN_KINASE_DOM"/>
    <property type="match status" value="1"/>
</dbReference>
<dbReference type="SMART" id="SM00220">
    <property type="entry name" value="S_TKc"/>
    <property type="match status" value="1"/>
</dbReference>
<dbReference type="SUPFAM" id="SSF56112">
    <property type="entry name" value="Protein kinase-like (PK-like)"/>
    <property type="match status" value="1"/>
</dbReference>
<dbReference type="PANTHER" id="PTHR44167">
    <property type="entry name" value="OVARIAN-SPECIFIC SERINE/THREONINE-PROTEIN KINASE LOK-RELATED"/>
    <property type="match status" value="1"/>
</dbReference>
<dbReference type="Pfam" id="PF00069">
    <property type="entry name" value="Pkinase"/>
    <property type="match status" value="1"/>
</dbReference>
<dbReference type="EMBL" id="RCMK01000891">
    <property type="protein sequence ID" value="KAG2908651.1"/>
    <property type="molecule type" value="Genomic_DNA"/>
</dbReference>
<sequence>MDDASTATFSSRVASPDPDKVVVDVIELNTSSSAVAVVYNGKDRYCRRAVSDLASVSSSAENVAGYADPVVTSRVSEAQRTSRTCSELPILRAQYLARGVRVLFGSRWRLNRFQVRTIVLRTGGNPTLAVYAEDKVAALFDPSTSKARPEATCVLALSTNCEFIGSAGSSHSNTMKTSAATDIELSSAAISAGSPAFRLRIRFATVADANIWCSIIREALNYASWRRDVRPVKQEQNRRRNIRVVQHMHSSQRFVVKVLATNSDERDCHELRILRRLYSSWTAQDLNLVEGYRVVETTEEMLLIMPQLPGTTLLQLLRQRRRLNDQKFSNDEGWRFLARLAELLQAVHQSGIIHCDLTLENVMVSQDLSRVWLIDFGGAYNLLDGHHNQQMTGTPGFVAPERVQDPLVPPTPKTDVFSLGIVIFQALTGQHPYADATREKRPLQLLDSLCLDWTQAAKAMTEHSISPELRDMVGEMLKADPQARISLDSVVAVECRSS</sequence>
<dbReference type="GO" id="GO:0005634">
    <property type="term" value="C:nucleus"/>
    <property type="evidence" value="ECO:0007669"/>
    <property type="project" value="TreeGrafter"/>
</dbReference>
<organism evidence="3 4">
    <name type="scientific">Phytophthora cactorum</name>
    <dbReference type="NCBI Taxonomy" id="29920"/>
    <lineage>
        <taxon>Eukaryota</taxon>
        <taxon>Sar</taxon>
        <taxon>Stramenopiles</taxon>
        <taxon>Oomycota</taxon>
        <taxon>Peronosporomycetes</taxon>
        <taxon>Peronosporales</taxon>
        <taxon>Peronosporaceae</taxon>
        <taxon>Phytophthora</taxon>
    </lineage>
</organism>
<proteinExistence type="predicted"/>
<dbReference type="VEuPathDB" id="FungiDB:PC110_g20868"/>
<comment type="caution">
    <text evidence="3">The sequence shown here is derived from an EMBL/GenBank/DDBJ whole genome shotgun (WGS) entry which is preliminary data.</text>
</comment>
<evidence type="ECO:0000313" key="3">
    <source>
        <dbReference type="EMBL" id="KAG2908651.1"/>
    </source>
</evidence>
<dbReference type="InterPro" id="IPR011009">
    <property type="entry name" value="Kinase-like_dom_sf"/>
</dbReference>
<protein>
    <recommendedName>
        <fullName evidence="1">Protein kinase domain-containing protein</fullName>
    </recommendedName>
</protein>
<dbReference type="GO" id="GO:0005524">
    <property type="term" value="F:ATP binding"/>
    <property type="evidence" value="ECO:0007669"/>
    <property type="project" value="InterPro"/>
</dbReference>
<dbReference type="InterPro" id="IPR000719">
    <property type="entry name" value="Prot_kinase_dom"/>
</dbReference>
<dbReference type="EMBL" id="RCMI01000897">
    <property type="protein sequence ID" value="KAG2894989.1"/>
    <property type="molecule type" value="Genomic_DNA"/>
</dbReference>
<name>A0A8T1L944_9STRA</name>
<dbReference type="GO" id="GO:0044773">
    <property type="term" value="P:mitotic DNA damage checkpoint signaling"/>
    <property type="evidence" value="ECO:0007669"/>
    <property type="project" value="TreeGrafter"/>
</dbReference>
<dbReference type="InterPro" id="IPR008266">
    <property type="entry name" value="Tyr_kinase_AS"/>
</dbReference>
<dbReference type="Proteomes" id="UP000736787">
    <property type="component" value="Unassembled WGS sequence"/>
</dbReference>
<dbReference type="GO" id="GO:0005737">
    <property type="term" value="C:cytoplasm"/>
    <property type="evidence" value="ECO:0007669"/>
    <property type="project" value="TreeGrafter"/>
</dbReference>
<dbReference type="Gene3D" id="1.10.510.10">
    <property type="entry name" value="Transferase(Phosphotransferase) domain 1"/>
    <property type="match status" value="1"/>
</dbReference>
<dbReference type="PROSITE" id="PS00109">
    <property type="entry name" value="PROTEIN_KINASE_TYR"/>
    <property type="match status" value="1"/>
</dbReference>
<evidence type="ECO:0000259" key="1">
    <source>
        <dbReference type="PROSITE" id="PS50011"/>
    </source>
</evidence>
<gene>
    <name evidence="2" type="ORF">PC115_g17997</name>
    <name evidence="3" type="ORF">PC117_g19878</name>
</gene>
<feature type="domain" description="Protein kinase" evidence="1">
    <location>
        <begin position="197"/>
        <end position="498"/>
    </location>
</feature>
<accession>A0A8T1L944</accession>
<dbReference type="GO" id="GO:0004674">
    <property type="term" value="F:protein serine/threonine kinase activity"/>
    <property type="evidence" value="ECO:0007669"/>
    <property type="project" value="TreeGrafter"/>
</dbReference>
<dbReference type="PANTHER" id="PTHR44167:SF24">
    <property type="entry name" value="SERINE_THREONINE-PROTEIN KINASE CHK2"/>
    <property type="match status" value="1"/>
</dbReference>
<dbReference type="AlphaFoldDB" id="A0A8T1L944"/>
<dbReference type="Proteomes" id="UP000774804">
    <property type="component" value="Unassembled WGS sequence"/>
</dbReference>
<evidence type="ECO:0000313" key="2">
    <source>
        <dbReference type="EMBL" id="KAG2894989.1"/>
    </source>
</evidence>